<protein>
    <submittedName>
        <fullName evidence="3">Uncharacterized protein</fullName>
    </submittedName>
</protein>
<keyword evidence="2" id="KW-0732">Signal</keyword>
<feature type="region of interest" description="Disordered" evidence="1">
    <location>
        <begin position="56"/>
        <end position="100"/>
    </location>
</feature>
<feature type="chain" id="PRO_5046526602" evidence="2">
    <location>
        <begin position="21"/>
        <end position="258"/>
    </location>
</feature>
<feature type="compositionally biased region" description="Polar residues" evidence="1">
    <location>
        <begin position="84"/>
        <end position="93"/>
    </location>
</feature>
<evidence type="ECO:0000313" key="4">
    <source>
        <dbReference type="Proteomes" id="UP001220395"/>
    </source>
</evidence>
<feature type="compositionally biased region" description="Low complexity" evidence="1">
    <location>
        <begin position="58"/>
        <end position="68"/>
    </location>
</feature>
<name>A0ABY7TRZ8_9SPHN</name>
<keyword evidence="4" id="KW-1185">Reference proteome</keyword>
<gene>
    <name evidence="3" type="ORF">PQ455_07210</name>
</gene>
<evidence type="ECO:0000256" key="2">
    <source>
        <dbReference type="SAM" id="SignalP"/>
    </source>
</evidence>
<accession>A0ABY7TRZ8</accession>
<dbReference type="RefSeq" id="WP_273690485.1">
    <property type="nucleotide sequence ID" value="NZ_CP117411.1"/>
</dbReference>
<sequence>MPRTRFALPLLLLATTTAHAQDYGSGWAVPTIDIAASIGNDVITREIGLEVLRKEQGRPASAAATPRATDPHSASLFGSAMTAPRNTKPTDTSFARDPQASDTARRNILAALARRQPEAVAEYRPVIEKMEFGRAFADVTKGYRLRGDDLTDTMAAYWVMAWVIANKADLPPPATAAAVRDQVARGIALTPVAGYDATRRQVLADELIFNFLILNASWRNEQAGPRYPRLSDGVQSSFLPLGADLRRLTLSPGGFARH</sequence>
<feature type="signal peptide" evidence="2">
    <location>
        <begin position="1"/>
        <end position="20"/>
    </location>
</feature>
<reference evidence="3 4" key="1">
    <citation type="submission" date="2023-02" db="EMBL/GenBank/DDBJ databases">
        <title>Genome sequence of Sphingomonas naphthae.</title>
        <authorList>
            <person name="Kim S."/>
            <person name="Heo J."/>
            <person name="Kwon S.-W."/>
        </authorList>
    </citation>
    <scope>NUCLEOTIDE SEQUENCE [LARGE SCALE GENOMIC DNA]</scope>
    <source>
        <strain evidence="3 4">KACC 18716</strain>
    </source>
</reference>
<dbReference type="EMBL" id="CP117411">
    <property type="protein sequence ID" value="WCT74999.1"/>
    <property type="molecule type" value="Genomic_DNA"/>
</dbReference>
<dbReference type="Proteomes" id="UP001220395">
    <property type="component" value="Chromosome"/>
</dbReference>
<evidence type="ECO:0000313" key="3">
    <source>
        <dbReference type="EMBL" id="WCT74999.1"/>
    </source>
</evidence>
<organism evidence="3 4">
    <name type="scientific">Sphingomonas naphthae</name>
    <dbReference type="NCBI Taxonomy" id="1813468"/>
    <lineage>
        <taxon>Bacteria</taxon>
        <taxon>Pseudomonadati</taxon>
        <taxon>Pseudomonadota</taxon>
        <taxon>Alphaproteobacteria</taxon>
        <taxon>Sphingomonadales</taxon>
        <taxon>Sphingomonadaceae</taxon>
        <taxon>Sphingomonas</taxon>
    </lineage>
</organism>
<proteinExistence type="predicted"/>
<evidence type="ECO:0000256" key="1">
    <source>
        <dbReference type="SAM" id="MobiDB-lite"/>
    </source>
</evidence>